<sequence>MTKIKGRQGNERQNNHNLICNDDYCNNFTNYSFVESSYYCSGVRNFINWLGRRKGGKRMTRTALLEVGKQQADSWLIDNWQRIKAKQHIEIKKDFANGN</sequence>
<reference evidence="1 2" key="1">
    <citation type="submission" date="2011-01" db="EMBL/GenBank/DDBJ databases">
        <title>Whole genome sequence of Tetragenococcus halophilus NBRC 12172.</title>
        <authorList>
            <person name="Nakazawa H."/>
            <person name="Omata S."/>
            <person name="Koga C."/>
            <person name="Watanabe Y."/>
            <person name="Katano Y."/>
            <person name="Ito N."/>
            <person name="Tsukatani N."/>
            <person name="Ankai A."/>
            <person name="Oguchi A."/>
            <person name="Fukui S."/>
            <person name="Yashiro I."/>
            <person name="Kamata S."/>
            <person name="Hashimoto Y."/>
            <person name="Yamazaki J."/>
            <person name="Taguchi H."/>
            <person name="Tanaka A."/>
            <person name="Koyama T."/>
            <person name="Ichige A."/>
            <person name="Hanya Y."/>
            <person name="Tanikawa S."/>
            <person name="Yamazaki S."/>
            <person name="Fujita N."/>
        </authorList>
    </citation>
    <scope>NUCLEOTIDE SEQUENCE [LARGE SCALE GENOMIC DNA]</scope>
    <source>
        <strain evidence="2">DSM 20338 / JCM 20259 / NCIMB 9735 / NBRC 12172</strain>
    </source>
</reference>
<protein>
    <submittedName>
        <fullName evidence="1">Uncharacterized protein</fullName>
    </submittedName>
</protein>
<name>A0AAN1SHM8_TETHN</name>
<dbReference type="KEGG" id="thl:TEH_18430"/>
<gene>
    <name evidence="1" type="ordered locus">TEH_18430</name>
</gene>
<proteinExistence type="predicted"/>
<dbReference type="Proteomes" id="UP000002663">
    <property type="component" value="Chromosome"/>
</dbReference>
<accession>A0AAN1SHM8</accession>
<dbReference type="EMBL" id="AP012046">
    <property type="protein sequence ID" value="BAK95170.1"/>
    <property type="molecule type" value="Genomic_DNA"/>
</dbReference>
<evidence type="ECO:0000313" key="1">
    <source>
        <dbReference type="EMBL" id="BAK95170.1"/>
    </source>
</evidence>
<dbReference type="AlphaFoldDB" id="A0AAN1SHM8"/>
<evidence type="ECO:0000313" key="2">
    <source>
        <dbReference type="Proteomes" id="UP000002663"/>
    </source>
</evidence>
<organism evidence="1 2">
    <name type="scientific">Tetragenococcus halophilus (strain DSM 20338 / JCM 20259 / NCIMB 9735 / NBRC 12172)</name>
    <name type="common">Pediococcus halophilus</name>
    <dbReference type="NCBI Taxonomy" id="945021"/>
    <lineage>
        <taxon>Bacteria</taxon>
        <taxon>Bacillati</taxon>
        <taxon>Bacillota</taxon>
        <taxon>Bacilli</taxon>
        <taxon>Lactobacillales</taxon>
        <taxon>Enterococcaceae</taxon>
        <taxon>Tetragenococcus</taxon>
    </lineage>
</organism>